<feature type="compositionally biased region" description="Polar residues" evidence="1">
    <location>
        <begin position="300"/>
        <end position="316"/>
    </location>
</feature>
<feature type="region of interest" description="Disordered" evidence="1">
    <location>
        <begin position="251"/>
        <end position="410"/>
    </location>
</feature>
<feature type="region of interest" description="Disordered" evidence="1">
    <location>
        <begin position="1060"/>
        <end position="1092"/>
    </location>
</feature>
<sequence length="1230" mass="134990">MEGVHGVDVSWLHHANNKDSSQRRTPTNGTARPKGNPSTPDTPTIRSVPSDTPKLPTQPHVTPPSLSAAKQDETPAVSSMSSPVPSPIANGHTRTQSSSRRPQMGSRTNSEKSVDDGTKSSSRPRWINNLSSKFSSQSTPTRTTQTGNLPLKSPPISGPTTALSPAGGEAQEAAEPYIPQKPRESGSFFSSLSRRLSAGSQTSNTARVSTSGAICPRKVLNVDPNRERCLVPELDSNKLRKVSFCVDVEIAGGPKYKDEPDNDVERQRKKKEVKLRERAEGEALKNPEAQKDEETEANRSRSTSLSAPKPNTQPAELQNDEDNQEGLPRDSMDENSVNRKKEKKKRSEAERKERKEQRLRRAQESGQIPVEIGGDDEDEAPSDVNTPVANTPVTPVSAKPPTNGRPTTDPARIYRRCCSLRETPILKRITEQLMSPKSMLPNEPGVVSCLDLTGSRMQLPDVITLGDWLAVVPVKRLLLEDADLNDEGVRCVLAGLLAAKRPEPTKRKFVVPRHREGLGPPAQYQERSGIVEKITFKNNPRISRVGWKHISLFIYMCRSIKAIDLSMNKFPDAVPSSTASPQPTKPSVDSTSISKDVDAAEILFKCLSERLGGNRLEELSVSECGLKAGHIRKIVDGAIMCGISRLGLAGNNLNDAGLDHVMHYLKSGLCHGIDLGGNNLKGKLDRIADSLVAKPNNPCWGLSLADCELDAESVKPLFSAVIQLPNFRFIDLSHNRKLCRTKDSRYNIITLLRRYIPQMKELKRIHLNNVGMTTKQAIALAEVLPEGPRLAHVSVLENPQLSALANNTDEASQEEACALYASFMMAVRCSHTLICIDLDVPSPETGEVVKALAKQVVAYSLRNMEEFAIAEATGDATADAAARLSAPHGGEKDVKKMSYPDVLMHLVGHVDGIPENHDNDDPAPDDDYIVGGTGVVKALQYVLGEKANDLRRTSMPGSPASGPIRSRPGSSAGLDQMGKVKAKQMSRSLLDTARKIRQRLHPAIVKEATAGDEMAYRRLQFLDHTLQSMIDRFEEEYPETRVQEGVSQQASAFLDLSKPGREISSTEDEMPPELDLAADDDEDESDLHPGFVRRNSDASLASRTMTLEEGRLHRHGQRLRRDVINSSSPNNGPIEDAGNASEKLQLEKDRIRTLAEKLESVPGEVLVPMVDKHGWAAVLQQWGANYEDLRAMQEQDPEGWEQFTDAQMKAKMNLDHSRSGNLTKPGPNMF</sequence>
<feature type="compositionally biased region" description="Polar residues" evidence="1">
    <location>
        <begin position="119"/>
        <end position="134"/>
    </location>
</feature>
<feature type="region of interest" description="Disordered" evidence="1">
    <location>
        <begin position="1"/>
        <end position="210"/>
    </location>
</feature>
<feature type="compositionally biased region" description="Polar residues" evidence="1">
    <location>
        <begin position="23"/>
        <end position="50"/>
    </location>
</feature>
<name>A0A6H0XNK8_9PEZI</name>
<feature type="compositionally biased region" description="Polar residues" evidence="1">
    <location>
        <begin position="575"/>
        <end position="592"/>
    </location>
</feature>
<dbReference type="Gene3D" id="3.80.10.10">
    <property type="entry name" value="Ribonuclease Inhibitor"/>
    <property type="match status" value="1"/>
</dbReference>
<feature type="region of interest" description="Disordered" evidence="1">
    <location>
        <begin position="1123"/>
        <end position="1142"/>
    </location>
</feature>
<feature type="compositionally biased region" description="Basic and acidic residues" evidence="1">
    <location>
        <begin position="327"/>
        <end position="363"/>
    </location>
</feature>
<feature type="compositionally biased region" description="Basic and acidic residues" evidence="1">
    <location>
        <begin position="274"/>
        <end position="299"/>
    </location>
</feature>
<dbReference type="AlphaFoldDB" id="A0A6H0XNK8"/>
<feature type="compositionally biased region" description="Low complexity" evidence="1">
    <location>
        <begin position="135"/>
        <end position="146"/>
    </location>
</feature>
<feature type="region of interest" description="Disordered" evidence="1">
    <location>
        <begin position="950"/>
        <end position="975"/>
    </location>
</feature>
<feature type="compositionally biased region" description="Polar residues" evidence="1">
    <location>
        <begin position="92"/>
        <end position="108"/>
    </location>
</feature>
<gene>
    <name evidence="2" type="ORF">AMS68_001821</name>
</gene>
<feature type="region of interest" description="Disordered" evidence="1">
    <location>
        <begin position="573"/>
        <end position="592"/>
    </location>
</feature>
<feature type="compositionally biased region" description="Polar residues" evidence="1">
    <location>
        <begin position="383"/>
        <end position="394"/>
    </location>
</feature>
<feature type="compositionally biased region" description="Low complexity" evidence="1">
    <location>
        <begin position="185"/>
        <end position="200"/>
    </location>
</feature>
<reference evidence="2 3" key="1">
    <citation type="journal article" date="2016" name="Sci. Rep.">
        <title>Peltaster fructicola genome reveals evolution from an invasive phytopathogen to an ectophytic parasite.</title>
        <authorList>
            <person name="Xu C."/>
            <person name="Chen H."/>
            <person name="Gleason M.L."/>
            <person name="Xu J.R."/>
            <person name="Liu H."/>
            <person name="Zhang R."/>
            <person name="Sun G."/>
        </authorList>
    </citation>
    <scope>NUCLEOTIDE SEQUENCE [LARGE SCALE GENOMIC DNA]</scope>
    <source>
        <strain evidence="2 3">LNHT1506</strain>
    </source>
</reference>
<organism evidence="2 3">
    <name type="scientific">Peltaster fructicola</name>
    <dbReference type="NCBI Taxonomy" id="286661"/>
    <lineage>
        <taxon>Eukaryota</taxon>
        <taxon>Fungi</taxon>
        <taxon>Dikarya</taxon>
        <taxon>Ascomycota</taxon>
        <taxon>Pezizomycotina</taxon>
        <taxon>Dothideomycetes</taxon>
        <taxon>Dothideomycetes incertae sedis</taxon>
        <taxon>Peltaster</taxon>
    </lineage>
</organism>
<dbReference type="OrthoDB" id="8436363at2759"/>
<dbReference type="Proteomes" id="UP000503462">
    <property type="component" value="Chromosome 1"/>
</dbReference>
<feature type="compositionally biased region" description="Basic and acidic residues" evidence="1">
    <location>
        <begin position="255"/>
        <end position="266"/>
    </location>
</feature>
<keyword evidence="3" id="KW-1185">Reference proteome</keyword>
<proteinExistence type="predicted"/>
<feature type="compositionally biased region" description="Polar residues" evidence="1">
    <location>
        <begin position="201"/>
        <end position="210"/>
    </location>
</feature>
<protein>
    <submittedName>
        <fullName evidence="2">Uncharacterized protein</fullName>
    </submittedName>
</protein>
<feature type="compositionally biased region" description="Basic and acidic residues" evidence="1">
    <location>
        <begin position="109"/>
        <end position="118"/>
    </location>
</feature>
<feature type="compositionally biased region" description="Low complexity" evidence="1">
    <location>
        <begin position="166"/>
        <end position="175"/>
    </location>
</feature>
<feature type="compositionally biased region" description="Acidic residues" evidence="1">
    <location>
        <begin position="1065"/>
        <end position="1085"/>
    </location>
</feature>
<evidence type="ECO:0000256" key="1">
    <source>
        <dbReference type="SAM" id="MobiDB-lite"/>
    </source>
</evidence>
<evidence type="ECO:0000313" key="2">
    <source>
        <dbReference type="EMBL" id="QIW96303.1"/>
    </source>
</evidence>
<dbReference type="InterPro" id="IPR032675">
    <property type="entry name" value="LRR_dom_sf"/>
</dbReference>
<accession>A0A6H0XNK8</accession>
<evidence type="ECO:0000313" key="3">
    <source>
        <dbReference type="Proteomes" id="UP000503462"/>
    </source>
</evidence>
<dbReference type="SUPFAM" id="SSF52047">
    <property type="entry name" value="RNI-like"/>
    <property type="match status" value="1"/>
</dbReference>
<dbReference type="EMBL" id="CP051139">
    <property type="protein sequence ID" value="QIW96303.1"/>
    <property type="molecule type" value="Genomic_DNA"/>
</dbReference>